<dbReference type="Proteomes" id="UP001234880">
    <property type="component" value="Unassembled WGS sequence"/>
</dbReference>
<accession>A0ABT9L4X7</accession>
<evidence type="ECO:0000313" key="2">
    <source>
        <dbReference type="Proteomes" id="UP001234880"/>
    </source>
</evidence>
<name>A0ABT9L4X7_9ACTN</name>
<comment type="caution">
    <text evidence="1">The sequence shown here is derived from an EMBL/GenBank/DDBJ whole genome shotgun (WGS) entry which is preliminary data.</text>
</comment>
<organism evidence="1 2">
    <name type="scientific">Streptomyces demainii</name>
    <dbReference type="NCBI Taxonomy" id="588122"/>
    <lineage>
        <taxon>Bacteria</taxon>
        <taxon>Bacillati</taxon>
        <taxon>Actinomycetota</taxon>
        <taxon>Actinomycetes</taxon>
        <taxon>Kitasatosporales</taxon>
        <taxon>Streptomycetaceae</taxon>
        <taxon>Streptomyces</taxon>
    </lineage>
</organism>
<reference evidence="1 2" key="1">
    <citation type="submission" date="2023-07" db="EMBL/GenBank/DDBJ databases">
        <title>Sequencing the genomes of 1000 actinobacteria strains.</title>
        <authorList>
            <person name="Klenk H.-P."/>
        </authorList>
    </citation>
    <scope>NUCLEOTIDE SEQUENCE [LARGE SCALE GENOMIC DNA]</scope>
    <source>
        <strain evidence="1 2">DSM 41600</strain>
    </source>
</reference>
<dbReference type="EMBL" id="JAURUE010000002">
    <property type="protein sequence ID" value="MDP9615767.1"/>
    <property type="molecule type" value="Genomic_DNA"/>
</dbReference>
<evidence type="ECO:0000313" key="1">
    <source>
        <dbReference type="EMBL" id="MDP9615767.1"/>
    </source>
</evidence>
<sequence>MPPLGRPLADGVPSPVGLARFADGPWVRLYREASPDHHDRFMATCRRARPRVVRCVLCVVCVVRPVR</sequence>
<proteinExistence type="predicted"/>
<protein>
    <submittedName>
        <fullName evidence="1">Uncharacterized protein</fullName>
    </submittedName>
</protein>
<keyword evidence="2" id="KW-1185">Reference proteome</keyword>
<gene>
    <name evidence="1" type="ORF">JOF35_008105</name>
</gene>